<dbReference type="SUPFAM" id="SSF51430">
    <property type="entry name" value="NAD(P)-linked oxidoreductase"/>
    <property type="match status" value="1"/>
</dbReference>
<dbReference type="AlphaFoldDB" id="S7QJQ7"/>
<dbReference type="InterPro" id="IPR023210">
    <property type="entry name" value="NADP_OxRdtase_dom"/>
</dbReference>
<name>S7QJQ7_GLOTA</name>
<dbReference type="OrthoDB" id="2310150at2759"/>
<dbReference type="KEGG" id="gtr:GLOTRDRAFT_125189"/>
<dbReference type="Gene3D" id="3.20.20.100">
    <property type="entry name" value="NADP-dependent oxidoreductase domain"/>
    <property type="match status" value="1"/>
</dbReference>
<protein>
    <recommendedName>
        <fullName evidence="2">NADP-dependent oxidoreductase domain-containing protein</fullName>
    </recommendedName>
</protein>
<dbReference type="RefSeq" id="XP_007862778.1">
    <property type="nucleotide sequence ID" value="XM_007864587.1"/>
</dbReference>
<dbReference type="OMA" id="PDRRTPY"/>
<keyword evidence="1" id="KW-0560">Oxidoreductase</keyword>
<organism evidence="3 4">
    <name type="scientific">Gloeophyllum trabeum (strain ATCC 11539 / FP-39264 / Madison 617)</name>
    <name type="common">Brown rot fungus</name>
    <dbReference type="NCBI Taxonomy" id="670483"/>
    <lineage>
        <taxon>Eukaryota</taxon>
        <taxon>Fungi</taxon>
        <taxon>Dikarya</taxon>
        <taxon>Basidiomycota</taxon>
        <taxon>Agaricomycotina</taxon>
        <taxon>Agaricomycetes</taxon>
        <taxon>Gloeophyllales</taxon>
        <taxon>Gloeophyllaceae</taxon>
        <taxon>Gloeophyllum</taxon>
    </lineage>
</organism>
<dbReference type="InterPro" id="IPR050523">
    <property type="entry name" value="AKR_Detox_Biosynth"/>
</dbReference>
<reference evidence="3 4" key="1">
    <citation type="journal article" date="2012" name="Science">
        <title>The Paleozoic origin of enzymatic lignin decomposition reconstructed from 31 fungal genomes.</title>
        <authorList>
            <person name="Floudas D."/>
            <person name="Binder M."/>
            <person name="Riley R."/>
            <person name="Barry K."/>
            <person name="Blanchette R.A."/>
            <person name="Henrissat B."/>
            <person name="Martinez A.T."/>
            <person name="Otillar R."/>
            <person name="Spatafora J.W."/>
            <person name="Yadav J.S."/>
            <person name="Aerts A."/>
            <person name="Benoit I."/>
            <person name="Boyd A."/>
            <person name="Carlson A."/>
            <person name="Copeland A."/>
            <person name="Coutinho P.M."/>
            <person name="de Vries R.P."/>
            <person name="Ferreira P."/>
            <person name="Findley K."/>
            <person name="Foster B."/>
            <person name="Gaskell J."/>
            <person name="Glotzer D."/>
            <person name="Gorecki P."/>
            <person name="Heitman J."/>
            <person name="Hesse C."/>
            <person name="Hori C."/>
            <person name="Igarashi K."/>
            <person name="Jurgens J.A."/>
            <person name="Kallen N."/>
            <person name="Kersten P."/>
            <person name="Kohler A."/>
            <person name="Kuees U."/>
            <person name="Kumar T.K.A."/>
            <person name="Kuo A."/>
            <person name="LaButti K."/>
            <person name="Larrondo L.F."/>
            <person name="Lindquist E."/>
            <person name="Ling A."/>
            <person name="Lombard V."/>
            <person name="Lucas S."/>
            <person name="Lundell T."/>
            <person name="Martin R."/>
            <person name="McLaughlin D.J."/>
            <person name="Morgenstern I."/>
            <person name="Morin E."/>
            <person name="Murat C."/>
            <person name="Nagy L.G."/>
            <person name="Nolan M."/>
            <person name="Ohm R.A."/>
            <person name="Patyshakuliyeva A."/>
            <person name="Rokas A."/>
            <person name="Ruiz-Duenas F.J."/>
            <person name="Sabat G."/>
            <person name="Salamov A."/>
            <person name="Samejima M."/>
            <person name="Schmutz J."/>
            <person name="Slot J.C."/>
            <person name="St John F."/>
            <person name="Stenlid J."/>
            <person name="Sun H."/>
            <person name="Sun S."/>
            <person name="Syed K."/>
            <person name="Tsang A."/>
            <person name="Wiebenga A."/>
            <person name="Young D."/>
            <person name="Pisabarro A."/>
            <person name="Eastwood D.C."/>
            <person name="Martin F."/>
            <person name="Cullen D."/>
            <person name="Grigoriev I.V."/>
            <person name="Hibbett D.S."/>
        </authorList>
    </citation>
    <scope>NUCLEOTIDE SEQUENCE [LARGE SCALE GENOMIC DNA]</scope>
    <source>
        <strain evidence="3 4">ATCC 11539</strain>
    </source>
</reference>
<dbReference type="Pfam" id="PF00248">
    <property type="entry name" value="Aldo_ket_red"/>
    <property type="match status" value="1"/>
</dbReference>
<feature type="domain" description="NADP-dependent oxidoreductase" evidence="2">
    <location>
        <begin position="28"/>
        <end position="172"/>
    </location>
</feature>
<proteinExistence type="predicted"/>
<keyword evidence="4" id="KW-1185">Reference proteome</keyword>
<dbReference type="HOGENOM" id="CLU_1069800_0_0_1"/>
<evidence type="ECO:0000256" key="1">
    <source>
        <dbReference type="ARBA" id="ARBA00023002"/>
    </source>
</evidence>
<gene>
    <name evidence="3" type="ORF">GLOTRDRAFT_125189</name>
</gene>
<dbReference type="EMBL" id="KB469297">
    <property type="protein sequence ID" value="EPQ59936.1"/>
    <property type="molecule type" value="Genomic_DNA"/>
</dbReference>
<evidence type="ECO:0000259" key="2">
    <source>
        <dbReference type="Pfam" id="PF00248"/>
    </source>
</evidence>
<evidence type="ECO:0000313" key="3">
    <source>
        <dbReference type="EMBL" id="EPQ59936.1"/>
    </source>
</evidence>
<dbReference type="eggNOG" id="ENOG502QU2T">
    <property type="taxonomic scope" value="Eukaryota"/>
</dbReference>
<dbReference type="GO" id="GO:0016491">
    <property type="term" value="F:oxidoreductase activity"/>
    <property type="evidence" value="ECO:0007669"/>
    <property type="project" value="UniProtKB-KW"/>
</dbReference>
<dbReference type="PANTHER" id="PTHR43364">
    <property type="entry name" value="NADH-SPECIFIC METHYLGLYOXAL REDUCTASE-RELATED"/>
    <property type="match status" value="1"/>
</dbReference>
<accession>S7QJQ7</accession>
<dbReference type="Proteomes" id="UP000030669">
    <property type="component" value="Unassembled WGS sequence"/>
</dbReference>
<evidence type="ECO:0000313" key="4">
    <source>
        <dbReference type="Proteomes" id="UP000030669"/>
    </source>
</evidence>
<sequence>MAIRLSIGRTELELERTNDDTRHARVTALKDVAAILDVFQAHGHHQVDTARVYARGVPGQARRGLAVDTKLDPTVVRAPRFAACPQVGLLVVWLYFLTRNTVSPPGIPAISHSPEDLRKHLQDSLMALKTNKINLFYLHGPDRRTPYEVTLKAVDELYKEGLFAQFGISNYMSHTATGYWNDATFDALESGEAVGDKHGLTLAEIALRWVSHPQAHEARAWGLGVDRGVEPEAYRAAEDVVKALDKAWACLKGKATPYFH</sequence>
<dbReference type="InterPro" id="IPR036812">
    <property type="entry name" value="NAD(P)_OxRdtase_dom_sf"/>
</dbReference>
<dbReference type="GeneID" id="19301224"/>
<dbReference type="PANTHER" id="PTHR43364:SF4">
    <property type="entry name" value="NAD(P)-LINKED OXIDOREDUCTASE SUPERFAMILY PROTEIN"/>
    <property type="match status" value="1"/>
</dbReference>